<keyword evidence="2" id="KW-1133">Transmembrane helix</keyword>
<reference evidence="3" key="1">
    <citation type="submission" date="2024-07" db="EMBL/GenBank/DDBJ databases">
        <title>Halotolerant mesophilic bacterium Ornithinibacillus sp. 4-3, sp. nov., isolated from soil.</title>
        <authorList>
            <person name="Sidarenka A.V."/>
            <person name="Guliayeva D.E."/>
            <person name="Leanovich S.I."/>
            <person name="Hileuskaya K.S."/>
            <person name="Akhremchuk A.E."/>
            <person name="Sikolenko M.A."/>
            <person name="Valentovich L.N."/>
        </authorList>
    </citation>
    <scope>NUCLEOTIDE SEQUENCE</scope>
    <source>
        <strain evidence="3">4-3</strain>
    </source>
</reference>
<proteinExistence type="predicted"/>
<evidence type="ECO:0000256" key="1">
    <source>
        <dbReference type="SAM" id="MobiDB-lite"/>
    </source>
</evidence>
<organism evidence="3">
    <name type="scientific">Ornithinibacillus sp. 4-3</name>
    <dbReference type="NCBI Taxonomy" id="3231488"/>
    <lineage>
        <taxon>Bacteria</taxon>
        <taxon>Bacillati</taxon>
        <taxon>Bacillota</taxon>
        <taxon>Bacilli</taxon>
        <taxon>Bacillales</taxon>
        <taxon>Bacillaceae</taxon>
        <taxon>Ornithinibacillus</taxon>
    </lineage>
</organism>
<feature type="region of interest" description="Disordered" evidence="1">
    <location>
        <begin position="52"/>
        <end position="96"/>
    </location>
</feature>
<evidence type="ECO:0000256" key="2">
    <source>
        <dbReference type="SAM" id="Phobius"/>
    </source>
</evidence>
<name>A0AB39HNP3_9BACI</name>
<keyword evidence="2" id="KW-0472">Membrane</keyword>
<gene>
    <name evidence="3" type="ORF">AB4Y30_12690</name>
</gene>
<feature type="transmembrane region" description="Helical" evidence="2">
    <location>
        <begin position="118"/>
        <end position="135"/>
    </location>
</feature>
<dbReference type="EMBL" id="CP162599">
    <property type="protein sequence ID" value="XDK31880.1"/>
    <property type="molecule type" value="Genomic_DNA"/>
</dbReference>
<evidence type="ECO:0000313" key="3">
    <source>
        <dbReference type="EMBL" id="XDK31880.1"/>
    </source>
</evidence>
<feature type="compositionally biased region" description="Basic and acidic residues" evidence="1">
    <location>
        <begin position="55"/>
        <end position="65"/>
    </location>
</feature>
<protein>
    <submittedName>
        <fullName evidence="3">Uncharacterized protein</fullName>
    </submittedName>
</protein>
<keyword evidence="2" id="KW-0812">Transmembrane</keyword>
<accession>A0AB39HNP3</accession>
<dbReference type="AlphaFoldDB" id="A0AB39HNP3"/>
<dbReference type="RefSeq" id="WP_368652604.1">
    <property type="nucleotide sequence ID" value="NZ_CP162599.1"/>
</dbReference>
<sequence>MGYDNDSTEKADIYYFNEATNKWKSKKGEMNSETNEISLTVSHFSNYGVFSEIDQQEKPKDKEDPPAPETPADEDENGDDSHVIIEDGNDDDNGTIIEDEKNQDIKEAEVLLSTSTNHYNMLLVGVLFIGLATIIL</sequence>